<organism evidence="8 9">
    <name type="scientific">Candidatus Nomurabacteria bacterium GW2011_GWB1_37_5</name>
    <dbReference type="NCBI Taxonomy" id="1618742"/>
    <lineage>
        <taxon>Bacteria</taxon>
        <taxon>Candidatus Nomuraibacteriota</taxon>
    </lineage>
</organism>
<gene>
    <name evidence="8" type="ORF">US50_C0002G0012</name>
</gene>
<sequence>MSIIGEIFEALWDTTINYGGLPVNLLGIPRFDKYKKGSLVSTVSRLNKKGLINKKSKGWVLSREGKKFVEDKIENLKDFSLKFAKNSPKNLIVMFDIPESRKKEREWFRWHLKQGQYLMIQKSVWVGPSPLPKKFIEYLKKIKLENNIKTFRLAKPFNNKMGDLLKDSI</sequence>
<dbReference type="AlphaFoldDB" id="A0A0G0H179"/>
<keyword evidence="3" id="KW-0255">Endonuclease</keyword>
<evidence type="ECO:0000259" key="7">
    <source>
        <dbReference type="Pfam" id="PF20803"/>
    </source>
</evidence>
<dbReference type="Proteomes" id="UP000033876">
    <property type="component" value="Unassembled WGS sequence"/>
</dbReference>
<keyword evidence="4" id="KW-0378">Hydrolase</keyword>
<dbReference type="InterPro" id="IPR048846">
    <property type="entry name" value="PaaX-like_central"/>
</dbReference>
<evidence type="ECO:0000256" key="4">
    <source>
        <dbReference type="ARBA" id="ARBA00022801"/>
    </source>
</evidence>
<protein>
    <recommendedName>
        <fullName evidence="7">Transcriptional repressor PaaX-like central Cas2-like domain-containing protein</fullName>
    </recommendedName>
</protein>
<dbReference type="InterPro" id="IPR021127">
    <property type="entry name" value="CRISPR_associated_Cas2"/>
</dbReference>
<evidence type="ECO:0000256" key="5">
    <source>
        <dbReference type="ARBA" id="ARBA00022842"/>
    </source>
</evidence>
<evidence type="ECO:0000256" key="6">
    <source>
        <dbReference type="ARBA" id="ARBA00023118"/>
    </source>
</evidence>
<evidence type="ECO:0000256" key="3">
    <source>
        <dbReference type="ARBA" id="ARBA00022759"/>
    </source>
</evidence>
<dbReference type="Pfam" id="PF20803">
    <property type="entry name" value="PaaX_M"/>
    <property type="match status" value="1"/>
</dbReference>
<proteinExistence type="predicted"/>
<keyword evidence="1" id="KW-0540">Nuclease</keyword>
<dbReference type="SUPFAM" id="SSF143430">
    <property type="entry name" value="TTP0101/SSO1404-like"/>
    <property type="match status" value="1"/>
</dbReference>
<reference evidence="8 9" key="1">
    <citation type="journal article" date="2015" name="Nature">
        <title>rRNA introns, odd ribosomes, and small enigmatic genomes across a large radiation of phyla.</title>
        <authorList>
            <person name="Brown C.T."/>
            <person name="Hug L.A."/>
            <person name="Thomas B.C."/>
            <person name="Sharon I."/>
            <person name="Castelle C.J."/>
            <person name="Singh A."/>
            <person name="Wilkins M.J."/>
            <person name="Williams K.H."/>
            <person name="Banfield J.F."/>
        </authorList>
    </citation>
    <scope>NUCLEOTIDE SEQUENCE [LARGE SCALE GENOMIC DNA]</scope>
</reference>
<accession>A0A0G0H179</accession>
<comment type="caution">
    <text evidence="8">The sequence shown here is derived from an EMBL/GenBank/DDBJ whole genome shotgun (WGS) entry which is preliminary data.</text>
</comment>
<keyword evidence="6" id="KW-0051">Antiviral defense</keyword>
<feature type="domain" description="Transcriptional repressor PaaX-like central Cas2-like" evidence="7">
    <location>
        <begin position="92"/>
        <end position="153"/>
    </location>
</feature>
<dbReference type="NCBIfam" id="TIGR01573">
    <property type="entry name" value="cas2"/>
    <property type="match status" value="1"/>
</dbReference>
<keyword evidence="2" id="KW-0479">Metal-binding</keyword>
<dbReference type="GO" id="GO:0043571">
    <property type="term" value="P:maintenance of CRISPR repeat elements"/>
    <property type="evidence" value="ECO:0007669"/>
    <property type="project" value="InterPro"/>
</dbReference>
<keyword evidence="5" id="KW-0460">Magnesium</keyword>
<dbReference type="GO" id="GO:0004521">
    <property type="term" value="F:RNA endonuclease activity"/>
    <property type="evidence" value="ECO:0007669"/>
    <property type="project" value="InterPro"/>
</dbReference>
<evidence type="ECO:0000256" key="2">
    <source>
        <dbReference type="ARBA" id="ARBA00022723"/>
    </source>
</evidence>
<dbReference type="EMBL" id="LBTF01000002">
    <property type="protein sequence ID" value="KKQ35952.1"/>
    <property type="molecule type" value="Genomic_DNA"/>
</dbReference>
<evidence type="ECO:0000313" key="8">
    <source>
        <dbReference type="EMBL" id="KKQ35952.1"/>
    </source>
</evidence>
<name>A0A0G0H179_9BACT</name>
<evidence type="ECO:0000313" key="9">
    <source>
        <dbReference type="Proteomes" id="UP000033876"/>
    </source>
</evidence>
<evidence type="ECO:0000256" key="1">
    <source>
        <dbReference type="ARBA" id="ARBA00022722"/>
    </source>
</evidence>